<protein>
    <submittedName>
        <fullName evidence="1">Uncharacterized protein</fullName>
    </submittedName>
</protein>
<dbReference type="AlphaFoldDB" id="A0A519BM49"/>
<reference evidence="1 2" key="1">
    <citation type="journal article" date="2019" name="ISME J.">
        <title>Insights into ecological role of a new deltaproteobacterial order Candidatus Acidulodesulfobacterales by metagenomics and metatranscriptomics.</title>
        <authorList>
            <person name="Tan S."/>
            <person name="Liu J."/>
            <person name="Fang Y."/>
            <person name="Hedlund B.P."/>
            <person name="Lian Z.H."/>
            <person name="Huang L.Y."/>
            <person name="Li J.T."/>
            <person name="Huang L.N."/>
            <person name="Li W.J."/>
            <person name="Jiang H.C."/>
            <person name="Dong H.L."/>
            <person name="Shu W.S."/>
        </authorList>
    </citation>
    <scope>NUCLEOTIDE SEQUENCE [LARGE SCALE GENOMIC DNA]</scope>
    <source>
        <strain evidence="1">AP1</strain>
    </source>
</reference>
<gene>
    <name evidence="1" type="ORF">EVG15_06210</name>
</gene>
<dbReference type="EMBL" id="SGBB01000010">
    <property type="protein sequence ID" value="RZD18333.1"/>
    <property type="molecule type" value="Genomic_DNA"/>
</dbReference>
<organism evidence="1 2">
    <name type="scientific">Candidatus Acididesulfobacter diazotrophicus</name>
    <dbReference type="NCBI Taxonomy" id="2597226"/>
    <lineage>
        <taxon>Bacteria</taxon>
        <taxon>Deltaproteobacteria</taxon>
        <taxon>Candidatus Acidulodesulfobacterales</taxon>
        <taxon>Candidatus Acididesulfobacter</taxon>
    </lineage>
</organism>
<dbReference type="Proteomes" id="UP000319296">
    <property type="component" value="Unassembled WGS sequence"/>
</dbReference>
<proteinExistence type="predicted"/>
<name>A0A519BM49_9DELT</name>
<evidence type="ECO:0000313" key="1">
    <source>
        <dbReference type="EMBL" id="RZD18333.1"/>
    </source>
</evidence>
<accession>A0A519BM49</accession>
<evidence type="ECO:0000313" key="2">
    <source>
        <dbReference type="Proteomes" id="UP000319296"/>
    </source>
</evidence>
<comment type="caution">
    <text evidence="1">The sequence shown here is derived from an EMBL/GenBank/DDBJ whole genome shotgun (WGS) entry which is preliminary data.</text>
</comment>
<sequence>MGYALPEIKKKGWTALVKELGYAGATKFILIYEAGDGNYTRERKELFKNEKIDAIYKEIKK</sequence>